<evidence type="ECO:0000256" key="1">
    <source>
        <dbReference type="SAM" id="MobiDB-lite"/>
    </source>
</evidence>
<comment type="caution">
    <text evidence="2">The sequence shown here is derived from an EMBL/GenBank/DDBJ whole genome shotgun (WGS) entry which is preliminary data.</text>
</comment>
<evidence type="ECO:0000313" key="2">
    <source>
        <dbReference type="EMBL" id="KAL0908821.1"/>
    </source>
</evidence>
<dbReference type="Proteomes" id="UP001552299">
    <property type="component" value="Unassembled WGS sequence"/>
</dbReference>
<proteinExistence type="predicted"/>
<gene>
    <name evidence="2" type="ORF">M5K25_023330</name>
</gene>
<accession>A0ABD0U8I1</accession>
<name>A0ABD0U8I1_DENTH</name>
<reference evidence="2 3" key="1">
    <citation type="journal article" date="2024" name="Plant Biotechnol. J.">
        <title>Dendrobium thyrsiflorum genome and its molecular insights into genes involved in important horticultural traits.</title>
        <authorList>
            <person name="Chen B."/>
            <person name="Wang J.Y."/>
            <person name="Zheng P.J."/>
            <person name="Li K.L."/>
            <person name="Liang Y.M."/>
            <person name="Chen X.F."/>
            <person name="Zhang C."/>
            <person name="Zhao X."/>
            <person name="He X."/>
            <person name="Zhang G.Q."/>
            <person name="Liu Z.J."/>
            <person name="Xu Q."/>
        </authorList>
    </citation>
    <scope>NUCLEOTIDE SEQUENCE [LARGE SCALE GENOMIC DNA]</scope>
    <source>
        <strain evidence="2">GZMU011</strain>
    </source>
</reference>
<dbReference type="AlphaFoldDB" id="A0ABD0U8I1"/>
<feature type="compositionally biased region" description="Basic and acidic residues" evidence="1">
    <location>
        <begin position="1"/>
        <end position="14"/>
    </location>
</feature>
<organism evidence="2 3">
    <name type="scientific">Dendrobium thyrsiflorum</name>
    <name type="common">Pinecone-like raceme dendrobium</name>
    <name type="synonym">Orchid</name>
    <dbReference type="NCBI Taxonomy" id="117978"/>
    <lineage>
        <taxon>Eukaryota</taxon>
        <taxon>Viridiplantae</taxon>
        <taxon>Streptophyta</taxon>
        <taxon>Embryophyta</taxon>
        <taxon>Tracheophyta</taxon>
        <taxon>Spermatophyta</taxon>
        <taxon>Magnoliopsida</taxon>
        <taxon>Liliopsida</taxon>
        <taxon>Asparagales</taxon>
        <taxon>Orchidaceae</taxon>
        <taxon>Epidendroideae</taxon>
        <taxon>Malaxideae</taxon>
        <taxon>Dendrobiinae</taxon>
        <taxon>Dendrobium</taxon>
    </lineage>
</organism>
<feature type="region of interest" description="Disordered" evidence="1">
    <location>
        <begin position="1"/>
        <end position="24"/>
    </location>
</feature>
<sequence>MFEERKGGRIIKDSRRGRRGPAGSVRKIRKKGLIVAEVCKDAVPESASKVRAVMPVTVVEVNNIVHARVPSREGQPAFASAHVISEIVIVEQLCHLHVPIMRGDDERRRSIAVGFGGG</sequence>
<dbReference type="EMBL" id="JANQDX010000017">
    <property type="protein sequence ID" value="KAL0908821.1"/>
    <property type="molecule type" value="Genomic_DNA"/>
</dbReference>
<keyword evidence="3" id="KW-1185">Reference proteome</keyword>
<evidence type="ECO:0000313" key="3">
    <source>
        <dbReference type="Proteomes" id="UP001552299"/>
    </source>
</evidence>
<protein>
    <submittedName>
        <fullName evidence="2">Uncharacterized protein</fullName>
    </submittedName>
</protein>